<feature type="region of interest" description="Disordered" evidence="1">
    <location>
        <begin position="158"/>
        <end position="187"/>
    </location>
</feature>
<reference evidence="2" key="1">
    <citation type="journal article" date="2021" name="Sci. Rep.">
        <title>Diploid genomic architecture of Nitzschia inconspicua, an elite biomass production diatom.</title>
        <authorList>
            <person name="Oliver A."/>
            <person name="Podell S."/>
            <person name="Pinowska A."/>
            <person name="Traller J.C."/>
            <person name="Smith S.R."/>
            <person name="McClure R."/>
            <person name="Beliaev A."/>
            <person name="Bohutskyi P."/>
            <person name="Hill E.A."/>
            <person name="Rabines A."/>
            <person name="Zheng H."/>
            <person name="Allen L.Z."/>
            <person name="Kuo A."/>
            <person name="Grigoriev I.V."/>
            <person name="Allen A.E."/>
            <person name="Hazlebeck D."/>
            <person name="Allen E.E."/>
        </authorList>
    </citation>
    <scope>NUCLEOTIDE SEQUENCE</scope>
    <source>
        <strain evidence="2">Hildebrandi</strain>
    </source>
</reference>
<dbReference type="Proteomes" id="UP000693970">
    <property type="component" value="Unassembled WGS sequence"/>
</dbReference>
<dbReference type="EMBL" id="JAGRRH010000023">
    <property type="protein sequence ID" value="KAG7343613.1"/>
    <property type="molecule type" value="Genomic_DNA"/>
</dbReference>
<feature type="compositionally biased region" description="Polar residues" evidence="1">
    <location>
        <begin position="395"/>
        <end position="408"/>
    </location>
</feature>
<comment type="caution">
    <text evidence="2">The sequence shown here is derived from an EMBL/GenBank/DDBJ whole genome shotgun (WGS) entry which is preliminary data.</text>
</comment>
<keyword evidence="3" id="KW-1185">Reference proteome</keyword>
<reference evidence="2" key="2">
    <citation type="submission" date="2021-04" db="EMBL/GenBank/DDBJ databases">
        <authorList>
            <person name="Podell S."/>
        </authorList>
    </citation>
    <scope>NUCLEOTIDE SEQUENCE</scope>
    <source>
        <strain evidence="2">Hildebrandi</strain>
    </source>
</reference>
<evidence type="ECO:0000313" key="3">
    <source>
        <dbReference type="Proteomes" id="UP000693970"/>
    </source>
</evidence>
<organism evidence="2 3">
    <name type="scientific">Nitzschia inconspicua</name>
    <dbReference type="NCBI Taxonomy" id="303405"/>
    <lineage>
        <taxon>Eukaryota</taxon>
        <taxon>Sar</taxon>
        <taxon>Stramenopiles</taxon>
        <taxon>Ochrophyta</taxon>
        <taxon>Bacillariophyta</taxon>
        <taxon>Bacillariophyceae</taxon>
        <taxon>Bacillariophycidae</taxon>
        <taxon>Bacillariales</taxon>
        <taxon>Bacillariaceae</taxon>
        <taxon>Nitzschia</taxon>
    </lineage>
</organism>
<gene>
    <name evidence="2" type="ORF">IV203_021621</name>
</gene>
<evidence type="ECO:0000313" key="2">
    <source>
        <dbReference type="EMBL" id="KAG7343613.1"/>
    </source>
</evidence>
<dbReference type="OrthoDB" id="119991at2759"/>
<accession>A0A9K3KH44</accession>
<proteinExistence type="predicted"/>
<sequence>MMIWIRMVMIPKPLLERVILLAVWMFCVLGVEGFSKQSALSKKKQSYCDHHQQQRRRQHQHHYHHWNDAKPVFLHTNSVVSSSSTTTSSSSTTTTTSVVENASFTSSLTSSSLTSTNDGTPFLSYTRLYERIADQILDIVLLDLEATHQNGIAVWTSSVNEDDNNNNKGSSSTTHTKHQIQQQRQQQRRYSQEQQALWIEQLSKIMTVNGRTLWSQARIRSGVLPSGRTVLGTIVDPLGIFLKEETTTTNNNSDSGKRYLYSWNVAPSHQQQPQQPQRPTQEDRTVVLTRQLVELIYRNRCTDDDDDAKDSDESIVVSLHKNSPLRQVADALPYPPSEMTRPQLVTFSRVLSAKIWDRRVELVQSSNRFWKQMVSLQAYRSTKRLAVVSGQRLLQSVPSRTTNNQQQPEQHDPTSDQQQEQHQQQESERLQAARNFLQYYQSDDSQERSTSSTETQTLMLKRPSVYLFCAYEERSAWAGDSIVATGVAPHISILQHMHSLAKNVNDVVPQIQKVALEVIRGVIDDFEKGAMTAGTVTRDGLEALISGCIEKSGFID</sequence>
<feature type="region of interest" description="Disordered" evidence="1">
    <location>
        <begin position="395"/>
        <end position="428"/>
    </location>
</feature>
<evidence type="ECO:0000256" key="1">
    <source>
        <dbReference type="SAM" id="MobiDB-lite"/>
    </source>
</evidence>
<name>A0A9K3KH44_9STRA</name>
<dbReference type="AlphaFoldDB" id="A0A9K3KH44"/>
<protein>
    <submittedName>
        <fullName evidence="2">Uncharacterized protein</fullName>
    </submittedName>
</protein>